<evidence type="ECO:0000313" key="5">
    <source>
        <dbReference type="EMBL" id="GAA2078811.1"/>
    </source>
</evidence>
<organism evidence="5 6">
    <name type="scientific">Aeromicrobium halocynthiae</name>
    <dbReference type="NCBI Taxonomy" id="560557"/>
    <lineage>
        <taxon>Bacteria</taxon>
        <taxon>Bacillati</taxon>
        <taxon>Actinomycetota</taxon>
        <taxon>Actinomycetes</taxon>
        <taxon>Propionibacteriales</taxon>
        <taxon>Nocardioidaceae</taxon>
        <taxon>Aeromicrobium</taxon>
    </lineage>
</organism>
<feature type="domain" description="PucR C-terminal helix-turn-helix" evidence="2">
    <location>
        <begin position="348"/>
        <end position="401"/>
    </location>
</feature>
<dbReference type="Proteomes" id="UP001501480">
    <property type="component" value="Unassembled WGS sequence"/>
</dbReference>
<evidence type="ECO:0000313" key="6">
    <source>
        <dbReference type="Proteomes" id="UP001501480"/>
    </source>
</evidence>
<feature type="domain" description="RsbT co-antagonist protein RsbRD N-terminal" evidence="3">
    <location>
        <begin position="27"/>
        <end position="170"/>
    </location>
</feature>
<dbReference type="Pfam" id="PF13556">
    <property type="entry name" value="HTH_30"/>
    <property type="match status" value="1"/>
</dbReference>
<protein>
    <submittedName>
        <fullName evidence="5">Helix-turn-helix domain-containing protein</fullName>
    </submittedName>
</protein>
<sequence>MEGERQIGPDPSVLRESVGEALGNVTRLAEEMFAYILERVPEAGADQHVRELTHASCLANAEAALSMVRDGVAVTEAKAPAAALEHARAMANRGHDVDTMLRFYRIGQAYFAAELLPRIVGSIDDADDALAVSLTMQSFVVAYLDRISSHVAEEYVAELDRRQNRVRAERTDAVRALLAGEPVDVARTERVLAHRLTGWQTGLVCWTDTADVDLATVGAAVASELGVRHPLLMPDGARSTSIWLSTPSTPDLSDERLAALAPVLPRGVLVAIGRPLDGVAGFRETHAQARRARRVVELSSAPDAITRYDDVALVDVMSQDLDLARRFVALELGPLAQDGERERLDRAALLAFLDAGGRIAAAARALDIHRNTVLNRVRRAESRRGRPATVRTAELHAALRIASVLGPVVLSS</sequence>
<name>A0ABN2W099_9ACTN</name>
<dbReference type="InterPro" id="IPR041522">
    <property type="entry name" value="CdaR_GGDEF"/>
</dbReference>
<gene>
    <name evidence="5" type="ORF">GCM10009821_18470</name>
</gene>
<evidence type="ECO:0000259" key="4">
    <source>
        <dbReference type="Pfam" id="PF17853"/>
    </source>
</evidence>
<dbReference type="PANTHER" id="PTHR33744">
    <property type="entry name" value="CARBOHYDRATE DIACID REGULATOR"/>
    <property type="match status" value="1"/>
</dbReference>
<dbReference type="Gene3D" id="1.10.10.2840">
    <property type="entry name" value="PucR C-terminal helix-turn-helix domain"/>
    <property type="match status" value="1"/>
</dbReference>
<dbReference type="InterPro" id="IPR042070">
    <property type="entry name" value="PucR_C-HTH_sf"/>
</dbReference>
<dbReference type="InterPro" id="IPR025751">
    <property type="entry name" value="RsbRD_N_dom"/>
</dbReference>
<reference evidence="5 6" key="1">
    <citation type="journal article" date="2019" name="Int. J. Syst. Evol. Microbiol.">
        <title>The Global Catalogue of Microorganisms (GCM) 10K type strain sequencing project: providing services to taxonomists for standard genome sequencing and annotation.</title>
        <authorList>
            <consortium name="The Broad Institute Genomics Platform"/>
            <consortium name="The Broad Institute Genome Sequencing Center for Infectious Disease"/>
            <person name="Wu L."/>
            <person name="Ma J."/>
        </authorList>
    </citation>
    <scope>NUCLEOTIDE SEQUENCE [LARGE SCALE GENOMIC DNA]</scope>
    <source>
        <strain evidence="5 6">JCM 15749</strain>
    </source>
</reference>
<comment type="similarity">
    <text evidence="1">Belongs to the CdaR family.</text>
</comment>
<dbReference type="PANTHER" id="PTHR33744:SF1">
    <property type="entry name" value="DNA-BINDING TRANSCRIPTIONAL ACTIVATOR ADER"/>
    <property type="match status" value="1"/>
</dbReference>
<feature type="domain" description="CdaR GGDEF-like" evidence="4">
    <location>
        <begin position="183"/>
        <end position="295"/>
    </location>
</feature>
<keyword evidence="6" id="KW-1185">Reference proteome</keyword>
<dbReference type="InterPro" id="IPR051448">
    <property type="entry name" value="CdaR-like_regulators"/>
</dbReference>
<comment type="caution">
    <text evidence="5">The sequence shown here is derived from an EMBL/GenBank/DDBJ whole genome shotgun (WGS) entry which is preliminary data.</text>
</comment>
<dbReference type="InterPro" id="IPR025736">
    <property type="entry name" value="PucR_C-HTH_dom"/>
</dbReference>
<proteinExistence type="inferred from homology"/>
<accession>A0ABN2W099</accession>
<evidence type="ECO:0000259" key="3">
    <source>
        <dbReference type="Pfam" id="PF14361"/>
    </source>
</evidence>
<evidence type="ECO:0000259" key="2">
    <source>
        <dbReference type="Pfam" id="PF13556"/>
    </source>
</evidence>
<dbReference type="Pfam" id="PF17853">
    <property type="entry name" value="GGDEF_2"/>
    <property type="match status" value="1"/>
</dbReference>
<dbReference type="EMBL" id="BAAAPY010000005">
    <property type="protein sequence ID" value="GAA2078811.1"/>
    <property type="molecule type" value="Genomic_DNA"/>
</dbReference>
<evidence type="ECO:0000256" key="1">
    <source>
        <dbReference type="ARBA" id="ARBA00006754"/>
    </source>
</evidence>
<dbReference type="Pfam" id="PF14361">
    <property type="entry name" value="RsbRD_N"/>
    <property type="match status" value="1"/>
</dbReference>